<dbReference type="GO" id="GO:0005886">
    <property type="term" value="C:plasma membrane"/>
    <property type="evidence" value="ECO:0007669"/>
    <property type="project" value="UniProtKB-SubCell"/>
</dbReference>
<evidence type="ECO:0000256" key="3">
    <source>
        <dbReference type="ARBA" id="ARBA00022475"/>
    </source>
</evidence>
<dbReference type="InterPro" id="IPR020846">
    <property type="entry name" value="MFS_dom"/>
</dbReference>
<evidence type="ECO:0000256" key="2">
    <source>
        <dbReference type="ARBA" id="ARBA00022448"/>
    </source>
</evidence>
<comment type="caution">
    <text evidence="9">The sequence shown here is derived from an EMBL/GenBank/DDBJ whole genome shotgun (WGS) entry which is preliminary data.</text>
</comment>
<evidence type="ECO:0000256" key="7">
    <source>
        <dbReference type="SAM" id="Phobius"/>
    </source>
</evidence>
<feature type="transmembrane region" description="Helical" evidence="7">
    <location>
        <begin position="291"/>
        <end position="311"/>
    </location>
</feature>
<dbReference type="Proteomes" id="UP000443843">
    <property type="component" value="Unassembled WGS sequence"/>
</dbReference>
<dbReference type="Pfam" id="PF05977">
    <property type="entry name" value="MFS_3"/>
    <property type="match status" value="1"/>
</dbReference>
<organism evidence="9 10">
    <name type="scientific">Pseudooceanicola pacificus</name>
    <dbReference type="NCBI Taxonomy" id="2676438"/>
    <lineage>
        <taxon>Bacteria</taxon>
        <taxon>Pseudomonadati</taxon>
        <taxon>Pseudomonadota</taxon>
        <taxon>Alphaproteobacteria</taxon>
        <taxon>Rhodobacterales</taxon>
        <taxon>Paracoccaceae</taxon>
        <taxon>Pseudooceanicola</taxon>
    </lineage>
</organism>
<sequence>MDIAIVSAFRDRIYRTVAIGNAVSMVGIWMQKIAVGWLAWDLSHSTFWLGLVTAADLVPAVFLSSICGVLADRYDKVLLMRGAQAAAALQSFLLAGLLIAGQMNVQLLFVLTLALGVANSLDHPARLSLLRDIVPVQYLPAAITFNSFSFNIARFVGPMIAGLTMSFAGITVCFVLTGAAIGYFFLALLTLPVRKRPARGLPPGVFGGLGESFRYIARHRSLRETMVVMGVFGMGVNGINQMLPALADRYFGRGVDGFIQLTVAAGLGAVTAGLVLLLLPGGRARLMGMRACLFLAAAAMVAIAFAPHYAFGVLAVFAMCFASTQAGIEGQSTLNRECDPAILGRVMGSYSALIRGAPAAGGFLLGYGASYLPFWPLLLACALMTAACGLWLRGPGR</sequence>
<keyword evidence="10" id="KW-1185">Reference proteome</keyword>
<dbReference type="Gene3D" id="1.20.1250.20">
    <property type="entry name" value="MFS general substrate transporter like domains"/>
    <property type="match status" value="1"/>
</dbReference>
<feature type="transmembrane region" description="Helical" evidence="7">
    <location>
        <begin position="226"/>
        <end position="246"/>
    </location>
</feature>
<evidence type="ECO:0000313" key="9">
    <source>
        <dbReference type="EMBL" id="MWB78690.1"/>
    </source>
</evidence>
<dbReference type="GO" id="GO:0022857">
    <property type="term" value="F:transmembrane transporter activity"/>
    <property type="evidence" value="ECO:0007669"/>
    <property type="project" value="InterPro"/>
</dbReference>
<evidence type="ECO:0000256" key="1">
    <source>
        <dbReference type="ARBA" id="ARBA00004651"/>
    </source>
</evidence>
<evidence type="ECO:0000313" key="10">
    <source>
        <dbReference type="Proteomes" id="UP000443843"/>
    </source>
</evidence>
<keyword evidence="6 7" id="KW-0472">Membrane</keyword>
<dbReference type="InterPro" id="IPR036259">
    <property type="entry name" value="MFS_trans_sf"/>
</dbReference>
<dbReference type="CDD" id="cd06173">
    <property type="entry name" value="MFS_MefA_like"/>
    <property type="match status" value="1"/>
</dbReference>
<keyword evidence="2" id="KW-0813">Transport</keyword>
<keyword evidence="4 7" id="KW-0812">Transmembrane</keyword>
<keyword evidence="5 7" id="KW-1133">Transmembrane helix</keyword>
<proteinExistence type="predicted"/>
<dbReference type="PANTHER" id="PTHR23513">
    <property type="entry name" value="INTEGRAL MEMBRANE EFFLUX PROTEIN-RELATED"/>
    <property type="match status" value="1"/>
</dbReference>
<evidence type="ECO:0000256" key="4">
    <source>
        <dbReference type="ARBA" id="ARBA00022692"/>
    </source>
</evidence>
<dbReference type="EMBL" id="WNXQ01000006">
    <property type="protein sequence ID" value="MWB78690.1"/>
    <property type="molecule type" value="Genomic_DNA"/>
</dbReference>
<feature type="transmembrane region" description="Helical" evidence="7">
    <location>
        <begin position="46"/>
        <end position="71"/>
    </location>
</feature>
<dbReference type="PROSITE" id="PS50850">
    <property type="entry name" value="MFS"/>
    <property type="match status" value="1"/>
</dbReference>
<dbReference type="SUPFAM" id="SSF103473">
    <property type="entry name" value="MFS general substrate transporter"/>
    <property type="match status" value="1"/>
</dbReference>
<dbReference type="PANTHER" id="PTHR23513:SF11">
    <property type="entry name" value="STAPHYLOFERRIN A TRANSPORTER"/>
    <property type="match status" value="1"/>
</dbReference>
<name>A0A844WEW2_9RHOB</name>
<comment type="subcellular location">
    <subcellularLocation>
        <location evidence="1">Cell membrane</location>
        <topology evidence="1">Multi-pass membrane protein</topology>
    </subcellularLocation>
</comment>
<dbReference type="AlphaFoldDB" id="A0A844WEW2"/>
<feature type="transmembrane region" description="Helical" evidence="7">
    <location>
        <begin position="159"/>
        <end position="189"/>
    </location>
</feature>
<keyword evidence="3" id="KW-1003">Cell membrane</keyword>
<gene>
    <name evidence="9" type="ORF">GLS40_11685</name>
</gene>
<feature type="transmembrane region" description="Helical" evidence="7">
    <location>
        <begin position="17"/>
        <end position="40"/>
    </location>
</feature>
<protein>
    <submittedName>
        <fullName evidence="9">MFS transporter</fullName>
    </submittedName>
</protein>
<accession>A0A844WEW2</accession>
<evidence type="ECO:0000259" key="8">
    <source>
        <dbReference type="PROSITE" id="PS50850"/>
    </source>
</evidence>
<feature type="transmembrane region" description="Helical" evidence="7">
    <location>
        <begin position="258"/>
        <end position="279"/>
    </location>
</feature>
<dbReference type="RefSeq" id="WP_160382908.1">
    <property type="nucleotide sequence ID" value="NZ_WNXQ01000006.1"/>
</dbReference>
<evidence type="ECO:0000256" key="5">
    <source>
        <dbReference type="ARBA" id="ARBA00022989"/>
    </source>
</evidence>
<feature type="transmembrane region" description="Helical" evidence="7">
    <location>
        <begin position="374"/>
        <end position="392"/>
    </location>
</feature>
<dbReference type="InterPro" id="IPR010290">
    <property type="entry name" value="TM_effector"/>
</dbReference>
<feature type="domain" description="Major facilitator superfamily (MFS) profile" evidence="8">
    <location>
        <begin position="1"/>
        <end position="397"/>
    </location>
</feature>
<reference evidence="9 10" key="1">
    <citation type="submission" date="2019-11" db="EMBL/GenBank/DDBJ databases">
        <title>Pseudooceanicola pacifica sp. nov., isolated from deep-sea sediment of the Pacific Ocean.</title>
        <authorList>
            <person name="Lyu L."/>
        </authorList>
    </citation>
    <scope>NUCLEOTIDE SEQUENCE [LARGE SCALE GENOMIC DNA]</scope>
    <source>
        <strain evidence="9 10">216_PA32_1</strain>
    </source>
</reference>
<evidence type="ECO:0000256" key="6">
    <source>
        <dbReference type="ARBA" id="ARBA00023136"/>
    </source>
</evidence>